<dbReference type="InterPro" id="IPR001173">
    <property type="entry name" value="Glyco_trans_2-like"/>
</dbReference>
<dbReference type="AlphaFoldDB" id="I0YUY3"/>
<keyword evidence="4" id="KW-1185">Reference proteome</keyword>
<dbReference type="RefSeq" id="XP_005646746.1">
    <property type="nucleotide sequence ID" value="XM_005646689.1"/>
</dbReference>
<dbReference type="OrthoDB" id="194552at2759"/>
<evidence type="ECO:0000256" key="1">
    <source>
        <dbReference type="SAM" id="MobiDB-lite"/>
    </source>
</evidence>
<dbReference type="SUPFAM" id="SSF53448">
    <property type="entry name" value="Nucleotide-diphospho-sugar transferases"/>
    <property type="match status" value="1"/>
</dbReference>
<evidence type="ECO:0000313" key="4">
    <source>
        <dbReference type="Proteomes" id="UP000007264"/>
    </source>
</evidence>
<proteinExistence type="predicted"/>
<comment type="caution">
    <text evidence="3">The sequence shown here is derived from an EMBL/GenBank/DDBJ whole genome shotgun (WGS) entry which is preliminary data.</text>
</comment>
<dbReference type="Gene3D" id="3.90.550.10">
    <property type="entry name" value="Spore Coat Polysaccharide Biosynthesis Protein SpsA, Chain A"/>
    <property type="match status" value="1"/>
</dbReference>
<reference evidence="3 4" key="1">
    <citation type="journal article" date="2012" name="Genome Biol.">
        <title>The genome of the polar eukaryotic microalga coccomyxa subellipsoidea reveals traits of cold adaptation.</title>
        <authorList>
            <person name="Blanc G."/>
            <person name="Agarkova I."/>
            <person name="Grimwood J."/>
            <person name="Kuo A."/>
            <person name="Brueggeman A."/>
            <person name="Dunigan D."/>
            <person name="Gurnon J."/>
            <person name="Ladunga I."/>
            <person name="Lindquist E."/>
            <person name="Lucas S."/>
            <person name="Pangilinan J."/>
            <person name="Proschold T."/>
            <person name="Salamov A."/>
            <person name="Schmutz J."/>
            <person name="Weeks D."/>
            <person name="Yamada T."/>
            <person name="Claverie J.M."/>
            <person name="Grigoriev I."/>
            <person name="Van Etten J."/>
            <person name="Lomsadze A."/>
            <person name="Borodovsky M."/>
        </authorList>
    </citation>
    <scope>NUCLEOTIDE SEQUENCE [LARGE SCALE GENOMIC DNA]</scope>
    <source>
        <strain evidence="3 4">C-169</strain>
    </source>
</reference>
<dbReference type="Pfam" id="PF00535">
    <property type="entry name" value="Glycos_transf_2"/>
    <property type="match status" value="1"/>
</dbReference>
<feature type="compositionally biased region" description="Polar residues" evidence="1">
    <location>
        <begin position="151"/>
        <end position="163"/>
    </location>
</feature>
<organism evidence="3 4">
    <name type="scientific">Coccomyxa subellipsoidea (strain C-169)</name>
    <name type="common">Green microalga</name>
    <dbReference type="NCBI Taxonomy" id="574566"/>
    <lineage>
        <taxon>Eukaryota</taxon>
        <taxon>Viridiplantae</taxon>
        <taxon>Chlorophyta</taxon>
        <taxon>core chlorophytes</taxon>
        <taxon>Trebouxiophyceae</taxon>
        <taxon>Trebouxiophyceae incertae sedis</taxon>
        <taxon>Coccomyxaceae</taxon>
        <taxon>Coccomyxa</taxon>
        <taxon>Coccomyxa subellipsoidea</taxon>
    </lineage>
</organism>
<sequence length="618" mass="69556">MKLRETFPAGYHDMRDVAKSLERRDHQVEVKSVNIPGTDWRALVTEDDLVTPKYDAILASGISAHTVADWAARVDTPVVRFFPDSQNATDSTFEVHRERPSILVFANATDAERFPYLEDVERLVLPLARVKTKLAPAYAALETALEKALTNSERTTPRNTLQVSEEACGSKGGEDGGEEREEGGSCPAAAPAWAWPTAASGEPPLLGLVMILKNENATIAATLESVKHDIDYWTIVDTGSTDGTQDTISKIMADVPGQLLSEPFVDFSTTRNYALKAHGQKTAYAFMLDADFAVVDAWRLRNMAHRMVTECRERSIPECMKGVKVWFKMGDMGFFSNRVFPTPGLGLPGGWLYKYPVHEVPGHSGLEYLNVGRIDDVIQIRDVIIEALPITHSKSSERWKNLDLPLLTKEHEKHPEDTRIVFYLGQTYQLIGETEQALATYQKRIDMRGWLQEVFESHLRRAKMMMRLLAADPGMDPANDTSVDPVPDLLAALALYPKRAEPLMQLSRHSEWMRDKWCHRDVDPVVCRMQQQVSAFDYAHQAAEMPFPGGDTLFADISVYEYEAKEQLAITAWYVAKDFSDAYDVGLDAAHKLLKKFPDDEQKKANVEWYEKLKDSLV</sequence>
<dbReference type="PANTHER" id="PTHR43630:SF2">
    <property type="entry name" value="GLYCOSYLTRANSFERASE"/>
    <property type="match status" value="1"/>
</dbReference>
<evidence type="ECO:0000259" key="2">
    <source>
        <dbReference type="Pfam" id="PF00535"/>
    </source>
</evidence>
<protein>
    <recommendedName>
        <fullName evidence="2">Glycosyltransferase 2-like domain-containing protein</fullName>
    </recommendedName>
</protein>
<dbReference type="InterPro" id="IPR029044">
    <property type="entry name" value="Nucleotide-diphossugar_trans"/>
</dbReference>
<dbReference type="EMBL" id="AGSI01000010">
    <property type="protein sequence ID" value="EIE22202.1"/>
    <property type="molecule type" value="Genomic_DNA"/>
</dbReference>
<accession>I0YUY3</accession>
<evidence type="ECO:0000313" key="3">
    <source>
        <dbReference type="EMBL" id="EIE22202.1"/>
    </source>
</evidence>
<feature type="domain" description="Glycosyltransferase 2-like" evidence="2">
    <location>
        <begin position="209"/>
        <end position="311"/>
    </location>
</feature>
<name>I0YUY3_COCSC</name>
<dbReference type="GeneID" id="17040188"/>
<dbReference type="KEGG" id="csl:COCSUDRAFT_42571"/>
<feature type="region of interest" description="Disordered" evidence="1">
    <location>
        <begin position="151"/>
        <end position="189"/>
    </location>
</feature>
<dbReference type="Proteomes" id="UP000007264">
    <property type="component" value="Unassembled WGS sequence"/>
</dbReference>
<dbReference type="PANTHER" id="PTHR43630">
    <property type="entry name" value="POLY-BETA-1,6-N-ACETYL-D-GLUCOSAMINE SYNTHASE"/>
    <property type="match status" value="1"/>
</dbReference>
<gene>
    <name evidence="3" type="ORF">COCSUDRAFT_42571</name>
</gene>